<dbReference type="KEGG" id="fek:C1H87_00235"/>
<evidence type="ECO:0000256" key="1">
    <source>
        <dbReference type="SAM" id="MobiDB-lite"/>
    </source>
</evidence>
<name>A0A2K9PJM9_9FLAO</name>
<dbReference type="AlphaFoldDB" id="A0A2K9PJM9"/>
<keyword evidence="3" id="KW-1185">Reference proteome</keyword>
<dbReference type="EMBL" id="CP025791">
    <property type="protein sequence ID" value="AUP77225.1"/>
    <property type="molecule type" value="Genomic_DNA"/>
</dbReference>
<sequence length="230" mass="27574">MLIGLTTVSATELNHQKLENNLDITKRYRYAQPIKFLERGIEFLIFPDGSFDFNTNANNACYNDTYFYKRNSRRGSVNATYGTKHKRYRYNAYRYNNGVSIIHDRDGKVRRIGNVYLNYDRYGKIKRVGSVYMNYNYRRHGRLNQVGGLRVHYNHWGQIINTRGRVKHSSNYCNFCGVQSCTIDHSHRNRDHDDRDDHDNDWDDDDIYEDDDNYYYYKQNGKTKKHRRNS</sequence>
<reference evidence="2 3" key="1">
    <citation type="submission" date="2018-01" db="EMBL/GenBank/DDBJ databases">
        <title>Complete genome sequence of Flavivirga eckloniae ECD14 isolated from seaweed Ecklonia cava.</title>
        <authorList>
            <person name="Lee J.H."/>
            <person name="Baik K.S."/>
            <person name="Seong C.N."/>
        </authorList>
    </citation>
    <scope>NUCLEOTIDE SEQUENCE [LARGE SCALE GENOMIC DNA]</scope>
    <source>
        <strain evidence="2 3">ECD14</strain>
    </source>
</reference>
<protein>
    <submittedName>
        <fullName evidence="2">Uncharacterized protein</fullName>
    </submittedName>
</protein>
<dbReference type="Proteomes" id="UP000235826">
    <property type="component" value="Chromosome"/>
</dbReference>
<evidence type="ECO:0000313" key="3">
    <source>
        <dbReference type="Proteomes" id="UP000235826"/>
    </source>
</evidence>
<feature type="compositionally biased region" description="Basic and acidic residues" evidence="1">
    <location>
        <begin position="186"/>
        <end position="198"/>
    </location>
</feature>
<accession>A0A2K9PJM9</accession>
<evidence type="ECO:0000313" key="2">
    <source>
        <dbReference type="EMBL" id="AUP77225.1"/>
    </source>
</evidence>
<proteinExistence type="predicted"/>
<feature type="region of interest" description="Disordered" evidence="1">
    <location>
        <begin position="186"/>
        <end position="207"/>
    </location>
</feature>
<organism evidence="2 3">
    <name type="scientific">Flavivirga eckloniae</name>
    <dbReference type="NCBI Taxonomy" id="1803846"/>
    <lineage>
        <taxon>Bacteria</taxon>
        <taxon>Pseudomonadati</taxon>
        <taxon>Bacteroidota</taxon>
        <taxon>Flavobacteriia</taxon>
        <taxon>Flavobacteriales</taxon>
        <taxon>Flavobacteriaceae</taxon>
        <taxon>Flavivirga</taxon>
    </lineage>
</organism>
<gene>
    <name evidence="2" type="ORF">C1H87_00235</name>
</gene>